<keyword evidence="1" id="KW-0245">EGF-like domain</keyword>
<sequence>MLYILSVQGQQLRIIRDYFGDVCQYSAASSIIDMADVLNDPSVPRMPLIVVHLVDLRANTVETKILTSNHCPYVGELLNNRTIMEFSYMKCIKFYRPACFKLGTKCFFDGLHMCLCDGNAHMEYFLFDHSAGNCTDKGYCQNGGHCVEPVQKQPIDDFGCVCQPCFYGQLCQFTITIYSISLDALIGPDLYPDKSLSE</sequence>
<comment type="caution">
    <text evidence="3">The sequence shown here is derived from an EMBL/GenBank/DDBJ whole genome shotgun (WGS) entry which is preliminary data.</text>
</comment>
<reference evidence="3" key="1">
    <citation type="submission" date="2021-02" db="EMBL/GenBank/DDBJ databases">
        <authorList>
            <person name="Nowell W R."/>
        </authorList>
    </citation>
    <scope>NUCLEOTIDE SEQUENCE</scope>
</reference>
<feature type="disulfide bond" evidence="1">
    <location>
        <begin position="162"/>
        <end position="171"/>
    </location>
</feature>
<evidence type="ECO:0000256" key="1">
    <source>
        <dbReference type="PROSITE-ProRule" id="PRU00076"/>
    </source>
</evidence>
<dbReference type="Proteomes" id="UP000663829">
    <property type="component" value="Unassembled WGS sequence"/>
</dbReference>
<dbReference type="SUPFAM" id="SSF57196">
    <property type="entry name" value="EGF/Laminin"/>
    <property type="match status" value="1"/>
</dbReference>
<comment type="caution">
    <text evidence="1">Lacks conserved residue(s) required for the propagation of feature annotation.</text>
</comment>
<evidence type="ECO:0000313" key="3">
    <source>
        <dbReference type="EMBL" id="CAF0892510.1"/>
    </source>
</evidence>
<dbReference type="PROSITE" id="PS50026">
    <property type="entry name" value="EGF_3"/>
    <property type="match status" value="1"/>
</dbReference>
<accession>A0A813Z2B9</accession>
<dbReference type="Gene3D" id="2.10.25.10">
    <property type="entry name" value="Laminin"/>
    <property type="match status" value="1"/>
</dbReference>
<evidence type="ECO:0000313" key="4">
    <source>
        <dbReference type="EMBL" id="CAF3676486.1"/>
    </source>
</evidence>
<dbReference type="OrthoDB" id="9988974at2759"/>
<name>A0A813Z2B9_9BILA</name>
<keyword evidence="1" id="KW-1015">Disulfide bond</keyword>
<proteinExistence type="predicted"/>
<feature type="domain" description="EGF-like" evidence="2">
    <location>
        <begin position="130"/>
        <end position="172"/>
    </location>
</feature>
<dbReference type="PROSITE" id="PS00022">
    <property type="entry name" value="EGF_1"/>
    <property type="match status" value="1"/>
</dbReference>
<evidence type="ECO:0000259" key="2">
    <source>
        <dbReference type="PROSITE" id="PS50026"/>
    </source>
</evidence>
<dbReference type="InterPro" id="IPR000742">
    <property type="entry name" value="EGF"/>
</dbReference>
<protein>
    <recommendedName>
        <fullName evidence="2">EGF-like domain-containing protein</fullName>
    </recommendedName>
</protein>
<dbReference type="EMBL" id="CAJOBC010001402">
    <property type="protein sequence ID" value="CAF3676486.1"/>
    <property type="molecule type" value="Genomic_DNA"/>
</dbReference>
<dbReference type="Proteomes" id="UP000681722">
    <property type="component" value="Unassembled WGS sequence"/>
</dbReference>
<evidence type="ECO:0000313" key="5">
    <source>
        <dbReference type="Proteomes" id="UP000663829"/>
    </source>
</evidence>
<organism evidence="3 5">
    <name type="scientific">Didymodactylos carnosus</name>
    <dbReference type="NCBI Taxonomy" id="1234261"/>
    <lineage>
        <taxon>Eukaryota</taxon>
        <taxon>Metazoa</taxon>
        <taxon>Spiralia</taxon>
        <taxon>Gnathifera</taxon>
        <taxon>Rotifera</taxon>
        <taxon>Eurotatoria</taxon>
        <taxon>Bdelloidea</taxon>
        <taxon>Philodinida</taxon>
        <taxon>Philodinidae</taxon>
        <taxon>Didymodactylos</taxon>
    </lineage>
</organism>
<dbReference type="EMBL" id="CAJNOQ010001402">
    <property type="protein sequence ID" value="CAF0892510.1"/>
    <property type="molecule type" value="Genomic_DNA"/>
</dbReference>
<dbReference type="AlphaFoldDB" id="A0A813Z2B9"/>
<keyword evidence="5" id="KW-1185">Reference proteome</keyword>
<gene>
    <name evidence="3" type="ORF">GPM918_LOCUS8198</name>
    <name evidence="4" type="ORF">SRO942_LOCUS8198</name>
</gene>